<dbReference type="PANTHER" id="PTHR33164">
    <property type="entry name" value="TRANSCRIPTIONAL REGULATOR, MARR FAMILY"/>
    <property type="match status" value="1"/>
</dbReference>
<feature type="domain" description="HTH marR-type" evidence="4">
    <location>
        <begin position="26"/>
        <end position="160"/>
    </location>
</feature>
<dbReference type="Gene3D" id="1.10.10.10">
    <property type="entry name" value="Winged helix-like DNA-binding domain superfamily/Winged helix DNA-binding domain"/>
    <property type="match status" value="1"/>
</dbReference>
<evidence type="ECO:0000256" key="2">
    <source>
        <dbReference type="ARBA" id="ARBA00023125"/>
    </source>
</evidence>
<dbReference type="PANTHER" id="PTHR33164:SF43">
    <property type="entry name" value="HTH-TYPE TRANSCRIPTIONAL REPRESSOR YETL"/>
    <property type="match status" value="1"/>
</dbReference>
<dbReference type="EMBL" id="JAGQDG010000001">
    <property type="protein sequence ID" value="MBQ0934320.1"/>
    <property type="molecule type" value="Genomic_DNA"/>
</dbReference>
<evidence type="ECO:0000256" key="3">
    <source>
        <dbReference type="ARBA" id="ARBA00023163"/>
    </source>
</evidence>
<proteinExistence type="predicted"/>
<name>A0ABS5DT91_9BURK</name>
<evidence type="ECO:0000313" key="6">
    <source>
        <dbReference type="Proteomes" id="UP000672097"/>
    </source>
</evidence>
<evidence type="ECO:0000259" key="4">
    <source>
        <dbReference type="PROSITE" id="PS50995"/>
    </source>
</evidence>
<dbReference type="PROSITE" id="PS01117">
    <property type="entry name" value="HTH_MARR_1"/>
    <property type="match status" value="1"/>
</dbReference>
<dbReference type="SUPFAM" id="SSF46785">
    <property type="entry name" value="Winged helix' DNA-binding domain"/>
    <property type="match status" value="1"/>
</dbReference>
<dbReference type="PRINTS" id="PR00598">
    <property type="entry name" value="HTHMARR"/>
</dbReference>
<gene>
    <name evidence="5" type="ORF">KAK11_03190</name>
</gene>
<keyword evidence="2" id="KW-0238">DNA-binding</keyword>
<dbReference type="InterPro" id="IPR023187">
    <property type="entry name" value="Tscrpt_reg_MarR-type_CS"/>
</dbReference>
<accession>A0ABS5DT91</accession>
<dbReference type="Proteomes" id="UP000672097">
    <property type="component" value="Unassembled WGS sequence"/>
</dbReference>
<evidence type="ECO:0000313" key="5">
    <source>
        <dbReference type="EMBL" id="MBQ0934320.1"/>
    </source>
</evidence>
<keyword evidence="6" id="KW-1185">Reference proteome</keyword>
<evidence type="ECO:0000256" key="1">
    <source>
        <dbReference type="ARBA" id="ARBA00023015"/>
    </source>
</evidence>
<dbReference type="InterPro" id="IPR039422">
    <property type="entry name" value="MarR/SlyA-like"/>
</dbReference>
<protein>
    <submittedName>
        <fullName evidence="5">MarR family transcriptional regulator</fullName>
    </submittedName>
</protein>
<organism evidence="5 6">
    <name type="scientific">Ideonella paludis</name>
    <dbReference type="NCBI Taxonomy" id="1233411"/>
    <lineage>
        <taxon>Bacteria</taxon>
        <taxon>Pseudomonadati</taxon>
        <taxon>Pseudomonadota</taxon>
        <taxon>Betaproteobacteria</taxon>
        <taxon>Burkholderiales</taxon>
        <taxon>Sphaerotilaceae</taxon>
        <taxon>Ideonella</taxon>
    </lineage>
</organism>
<dbReference type="InterPro" id="IPR036390">
    <property type="entry name" value="WH_DNA-bd_sf"/>
</dbReference>
<keyword evidence="1" id="KW-0805">Transcription regulation</keyword>
<sequence length="169" mass="18926">MSTAKKPAAPPGTGLEARVVASDHAALKLWLRLLSCTREIEGEIRSRLREQHGVSLARFDYLAQLHRRPEGLRMRELSKALMVTGGNVTGLTDELEREGLVTRLADAADRRVWVVRLTPEGQRSFEAMAAEHEGWIVELFAGLSAQELRQMYGLLGTLRQHLQDNDSIE</sequence>
<dbReference type="Pfam" id="PF12802">
    <property type="entry name" value="MarR_2"/>
    <property type="match status" value="1"/>
</dbReference>
<dbReference type="InterPro" id="IPR036388">
    <property type="entry name" value="WH-like_DNA-bd_sf"/>
</dbReference>
<reference evidence="5 6" key="1">
    <citation type="submission" date="2021-04" db="EMBL/GenBank/DDBJ databases">
        <title>The genome sequence of type strain Ideonella paludis KCTC 32238.</title>
        <authorList>
            <person name="Liu Y."/>
        </authorList>
    </citation>
    <scope>NUCLEOTIDE SEQUENCE [LARGE SCALE GENOMIC DNA]</scope>
    <source>
        <strain evidence="5 6">KCTC 32238</strain>
    </source>
</reference>
<dbReference type="RefSeq" id="WP_210806055.1">
    <property type="nucleotide sequence ID" value="NZ_JAGQDG010000001.1"/>
</dbReference>
<dbReference type="InterPro" id="IPR000835">
    <property type="entry name" value="HTH_MarR-typ"/>
</dbReference>
<keyword evidence="3" id="KW-0804">Transcription</keyword>
<dbReference type="PROSITE" id="PS50995">
    <property type="entry name" value="HTH_MARR_2"/>
    <property type="match status" value="1"/>
</dbReference>
<dbReference type="SMART" id="SM00347">
    <property type="entry name" value="HTH_MARR"/>
    <property type="match status" value="1"/>
</dbReference>
<comment type="caution">
    <text evidence="5">The sequence shown here is derived from an EMBL/GenBank/DDBJ whole genome shotgun (WGS) entry which is preliminary data.</text>
</comment>